<name>U7QGY0_9CYAN</name>
<evidence type="ECO:0000313" key="1">
    <source>
        <dbReference type="EMBL" id="ERT05691.1"/>
    </source>
</evidence>
<dbReference type="AlphaFoldDB" id="U7QGY0"/>
<proteinExistence type="predicted"/>
<evidence type="ECO:0000313" key="2">
    <source>
        <dbReference type="Proteomes" id="UP000017127"/>
    </source>
</evidence>
<keyword evidence="2" id="KW-1185">Reference proteome</keyword>
<dbReference type="Proteomes" id="UP000017127">
    <property type="component" value="Unassembled WGS sequence"/>
</dbReference>
<accession>U7QGY0</accession>
<organism evidence="1 2">
    <name type="scientific">Lyngbya aestuarii BL J</name>
    <dbReference type="NCBI Taxonomy" id="1348334"/>
    <lineage>
        <taxon>Bacteria</taxon>
        <taxon>Bacillati</taxon>
        <taxon>Cyanobacteriota</taxon>
        <taxon>Cyanophyceae</taxon>
        <taxon>Oscillatoriophycideae</taxon>
        <taxon>Oscillatoriales</taxon>
        <taxon>Microcoleaceae</taxon>
        <taxon>Lyngbya</taxon>
    </lineage>
</organism>
<dbReference type="EMBL" id="AUZM01000051">
    <property type="protein sequence ID" value="ERT05691.1"/>
    <property type="molecule type" value="Genomic_DNA"/>
</dbReference>
<protein>
    <submittedName>
        <fullName evidence="1">Uncharacterized protein</fullName>
    </submittedName>
</protein>
<reference evidence="1 2" key="1">
    <citation type="journal article" date="2013" name="Front. Microbiol.">
        <title>Comparative genomic analyses of the cyanobacterium, Lyngbya aestuarii BL J, a powerful hydrogen producer.</title>
        <authorList>
            <person name="Kothari A."/>
            <person name="Vaughn M."/>
            <person name="Garcia-Pichel F."/>
        </authorList>
    </citation>
    <scope>NUCLEOTIDE SEQUENCE [LARGE SCALE GENOMIC DNA]</scope>
    <source>
        <strain evidence="1 2">BL J</strain>
    </source>
</reference>
<comment type="caution">
    <text evidence="1">The sequence shown here is derived from an EMBL/GenBank/DDBJ whole genome shotgun (WGS) entry which is preliminary data.</text>
</comment>
<gene>
    <name evidence="1" type="ORF">M595_4351</name>
</gene>
<sequence length="41" mass="4609">MGTHNSANNSGNFHGALVGNVLFCWRFNDQLVSREGFRVQQ</sequence>